<accession>A0A6J1LUI9</accession>
<proteinExistence type="predicted"/>
<dbReference type="KEGG" id="dhe:111600063"/>
<evidence type="ECO:0000313" key="2">
    <source>
        <dbReference type="Proteomes" id="UP000504633"/>
    </source>
</evidence>
<dbReference type="InterPro" id="IPR025714">
    <property type="entry name" value="Methyltranfer_dom"/>
</dbReference>
<feature type="domain" description="Methyltransferase" evidence="1">
    <location>
        <begin position="113"/>
        <end position="254"/>
    </location>
</feature>
<dbReference type="RefSeq" id="XP_023171761.2">
    <property type="nucleotide sequence ID" value="XM_023315993.2"/>
</dbReference>
<name>A0A6J1LUI9_DROHY</name>
<dbReference type="InterPro" id="IPR029063">
    <property type="entry name" value="SAM-dependent_MTases_sf"/>
</dbReference>
<organism evidence="2 3">
    <name type="scientific">Drosophila hydei</name>
    <name type="common">Fruit fly</name>
    <dbReference type="NCBI Taxonomy" id="7224"/>
    <lineage>
        <taxon>Eukaryota</taxon>
        <taxon>Metazoa</taxon>
        <taxon>Ecdysozoa</taxon>
        <taxon>Arthropoda</taxon>
        <taxon>Hexapoda</taxon>
        <taxon>Insecta</taxon>
        <taxon>Pterygota</taxon>
        <taxon>Neoptera</taxon>
        <taxon>Endopterygota</taxon>
        <taxon>Diptera</taxon>
        <taxon>Brachycera</taxon>
        <taxon>Muscomorpha</taxon>
        <taxon>Ephydroidea</taxon>
        <taxon>Drosophilidae</taxon>
        <taxon>Drosophila</taxon>
    </lineage>
</organism>
<dbReference type="PANTHER" id="PTHR12496">
    <property type="entry name" value="CGI-41 METHYLTRANSFERASE"/>
    <property type="match status" value="1"/>
</dbReference>
<dbReference type="Proteomes" id="UP000504633">
    <property type="component" value="Unplaced"/>
</dbReference>
<gene>
    <name evidence="3" type="primary">LOC111600063</name>
</gene>
<dbReference type="Pfam" id="PF13679">
    <property type="entry name" value="Methyltransf_32"/>
    <property type="match status" value="1"/>
</dbReference>
<dbReference type="InterPro" id="IPR052220">
    <property type="entry name" value="METTL25"/>
</dbReference>
<reference evidence="3" key="1">
    <citation type="submission" date="2025-08" db="UniProtKB">
        <authorList>
            <consortium name="RefSeq"/>
        </authorList>
    </citation>
    <scope>IDENTIFICATION</scope>
    <source>
        <strain evidence="3">15085-1641.00</strain>
        <tissue evidence="3">Whole body</tissue>
    </source>
</reference>
<dbReference type="OMA" id="HIMPCCY"/>
<dbReference type="Gene3D" id="3.40.50.150">
    <property type="entry name" value="Vaccinia Virus protein VP39"/>
    <property type="match status" value="1"/>
</dbReference>
<dbReference type="OrthoDB" id="10258156at2759"/>
<dbReference type="AlphaFoldDB" id="A0A6J1LUI9"/>
<dbReference type="GO" id="GO:0000179">
    <property type="term" value="F:rRNA (adenine-N6,N6-)-dimethyltransferase activity"/>
    <property type="evidence" value="ECO:0007669"/>
    <property type="project" value="InterPro"/>
</dbReference>
<keyword evidence="2" id="KW-1185">Reference proteome</keyword>
<dbReference type="GeneID" id="111600063"/>
<dbReference type="SUPFAM" id="SSF53335">
    <property type="entry name" value="S-adenosyl-L-methionine-dependent methyltransferases"/>
    <property type="match status" value="1"/>
</dbReference>
<dbReference type="InterPro" id="IPR020596">
    <property type="entry name" value="rRNA_Ade_Mease_Trfase_CS"/>
</dbReference>
<evidence type="ECO:0000313" key="3">
    <source>
        <dbReference type="RefSeq" id="XP_023171761.2"/>
    </source>
</evidence>
<dbReference type="PANTHER" id="PTHR12496:SF0">
    <property type="entry name" value="METHYLTRANSFERASE DOMAIN-CONTAINING PROTEIN"/>
    <property type="match status" value="1"/>
</dbReference>
<sequence length="452" mass="50763">MSLPRGFANDDAYFRAAVDFLHQHSWIYREANTSCLKSFDAMPGYMKDYFLELTNDQLNIFPFVQEPLGECPKEVLRFRQEIANLTPTQAAAAAPAGDMPGNATRNNCKMSTKKLHEIDKLATHIHEHCPDTKFIVDLGSGLGYLSEALLKLNDNYLILGLEADEKRVHTARQRSQTAANANSISYEQLFITADASCCARIQEYAAALGLEQAPTALIGLHACADLSISAMLLFLRMPQVRCLHIMPCCYHKLALSADACSFVNFPLSRALKEAMSTVSAACFNRPFLRLACQQTNSRWQSDGQAHVEHGKQMFARALAAALCDDDELTRVRRPGKAQTDCHDWQTFANIKHKYQLHSRQTGLALDWRPIHESRFDAISQLYANGRGACLAEALTCLQASIQLLCENVLLYDRLCYLRELAAAQQLRLTVRYEKLFDEKLSPRCHVLIAEKL</sequence>
<protein>
    <submittedName>
        <fullName evidence="3">Protein RRNAD1-like</fullName>
    </submittedName>
</protein>
<evidence type="ECO:0000259" key="1">
    <source>
        <dbReference type="Pfam" id="PF13679"/>
    </source>
</evidence>
<dbReference type="PROSITE" id="PS01131">
    <property type="entry name" value="RRNA_A_DIMETH"/>
    <property type="match status" value="1"/>
</dbReference>